<dbReference type="AlphaFoldDB" id="H5XH63"/>
<keyword evidence="2" id="KW-1185">Reference proteome</keyword>
<dbReference type="EMBL" id="CM001440">
    <property type="protein sequence ID" value="EHR59534.1"/>
    <property type="molecule type" value="Genomic_DNA"/>
</dbReference>
<evidence type="ECO:0000313" key="1">
    <source>
        <dbReference type="EMBL" id="EHR59534.1"/>
    </source>
</evidence>
<sequence length="35" mass="4017">MRIVDATGRSWTVARRLSPWRRVEFCAQVVVGTVL</sequence>
<reference evidence="1 2" key="1">
    <citation type="submission" date="2011-11" db="EMBL/GenBank/DDBJ databases">
        <title>The Noncontiguous Finished sequence of Saccharomonospora cyanea NA-134.</title>
        <authorList>
            <consortium name="US DOE Joint Genome Institute"/>
            <person name="Lucas S."/>
            <person name="Han J."/>
            <person name="Lapidus A."/>
            <person name="Cheng J.-F."/>
            <person name="Goodwin L."/>
            <person name="Pitluck S."/>
            <person name="Peters L."/>
            <person name="Ovchinnikova G."/>
            <person name="Lu M."/>
            <person name="Detter J.C."/>
            <person name="Han C."/>
            <person name="Tapia R."/>
            <person name="Land M."/>
            <person name="Hauser L."/>
            <person name="Kyrpides N."/>
            <person name="Ivanova N."/>
            <person name="Pagani I."/>
            <person name="Brambilla E.-M."/>
            <person name="Klenk H.-P."/>
            <person name="Woyke T."/>
        </authorList>
    </citation>
    <scope>NUCLEOTIDE SEQUENCE [LARGE SCALE GENOMIC DNA]</scope>
    <source>
        <strain evidence="1 2">NA-134</strain>
    </source>
</reference>
<dbReference type="HOGENOM" id="CLU_3367090_0_0_11"/>
<name>H5XH63_9PSEU</name>
<protein>
    <submittedName>
        <fullName evidence="1">Uncharacterized protein</fullName>
    </submittedName>
</protein>
<evidence type="ECO:0000313" key="2">
    <source>
        <dbReference type="Proteomes" id="UP000002791"/>
    </source>
</evidence>
<gene>
    <name evidence="1" type="ORF">SaccyDRAFT_0606</name>
</gene>
<proteinExistence type="predicted"/>
<dbReference type="Proteomes" id="UP000002791">
    <property type="component" value="Chromosome"/>
</dbReference>
<accession>H5XH63</accession>
<organism evidence="1 2">
    <name type="scientific">Saccharomonospora cyanea NA-134</name>
    <dbReference type="NCBI Taxonomy" id="882082"/>
    <lineage>
        <taxon>Bacteria</taxon>
        <taxon>Bacillati</taxon>
        <taxon>Actinomycetota</taxon>
        <taxon>Actinomycetes</taxon>
        <taxon>Pseudonocardiales</taxon>
        <taxon>Pseudonocardiaceae</taxon>
        <taxon>Saccharomonospora</taxon>
    </lineage>
</organism>